<accession>A0A4P9YBG3</accession>
<evidence type="ECO:0000313" key="2">
    <source>
        <dbReference type="EMBL" id="RKP16633.1"/>
    </source>
</evidence>
<feature type="region of interest" description="Disordered" evidence="1">
    <location>
        <begin position="197"/>
        <end position="232"/>
    </location>
</feature>
<proteinExistence type="predicted"/>
<dbReference type="EMBL" id="ML006354">
    <property type="protein sequence ID" value="RKP16633.1"/>
    <property type="molecule type" value="Genomic_DNA"/>
</dbReference>
<name>A0A4P9YBG3_ROZAC</name>
<feature type="compositionally biased region" description="Basic and acidic residues" evidence="1">
    <location>
        <begin position="200"/>
        <end position="220"/>
    </location>
</feature>
<evidence type="ECO:0000256" key="1">
    <source>
        <dbReference type="SAM" id="MobiDB-lite"/>
    </source>
</evidence>
<protein>
    <submittedName>
        <fullName evidence="2">Uncharacterized protein</fullName>
    </submittedName>
</protein>
<reference evidence="3" key="1">
    <citation type="journal article" date="2018" name="Nat. Microbiol.">
        <title>Leveraging single-cell genomics to expand the fungal tree of life.</title>
        <authorList>
            <person name="Ahrendt S.R."/>
            <person name="Quandt C.A."/>
            <person name="Ciobanu D."/>
            <person name="Clum A."/>
            <person name="Salamov A."/>
            <person name="Andreopoulos B."/>
            <person name="Cheng J.F."/>
            <person name="Woyke T."/>
            <person name="Pelin A."/>
            <person name="Henrissat B."/>
            <person name="Reynolds N.K."/>
            <person name="Benny G.L."/>
            <person name="Smith M.E."/>
            <person name="James T.Y."/>
            <person name="Grigoriev I.V."/>
        </authorList>
    </citation>
    <scope>NUCLEOTIDE SEQUENCE [LARGE SCALE GENOMIC DNA]</scope>
    <source>
        <strain evidence="3">CSF55</strain>
    </source>
</reference>
<gene>
    <name evidence="2" type="ORF">ROZALSC1DRAFT_25046</name>
</gene>
<dbReference type="Proteomes" id="UP000281549">
    <property type="component" value="Unassembled WGS sequence"/>
</dbReference>
<evidence type="ECO:0000313" key="3">
    <source>
        <dbReference type="Proteomes" id="UP000281549"/>
    </source>
</evidence>
<sequence>MERVRPTNKADTGEYMKLLLIKDETAWSGRDTSDFKKDHFRSADQRKKGAIDPSECAEFSTLGGESRCLLDEANYQVIVLGMVDVSGQFYLLCLALSSHKRQEEYEILIGGCDEILFKFTSGRFCPGYVVSDGILMVRNYDQDTVKKPIKGINDYGLCYSKSTRSQKTKLTNKKQKLIGFVPDLNAASSGDVDIILNPRGPEKEADIDSDERGGPNEKRGMPANVGAALSFY</sequence>
<organism evidence="2 3">
    <name type="scientific">Rozella allomycis (strain CSF55)</name>
    <dbReference type="NCBI Taxonomy" id="988480"/>
    <lineage>
        <taxon>Eukaryota</taxon>
        <taxon>Fungi</taxon>
        <taxon>Fungi incertae sedis</taxon>
        <taxon>Cryptomycota</taxon>
        <taxon>Cryptomycota incertae sedis</taxon>
        <taxon>Rozella</taxon>
    </lineage>
</organism>
<dbReference type="AlphaFoldDB" id="A0A4P9YBG3"/>